<keyword evidence="6" id="KW-0963">Cytoplasm</keyword>
<dbReference type="Proteomes" id="UP001589585">
    <property type="component" value="Unassembled WGS sequence"/>
</dbReference>
<feature type="binding site" evidence="6">
    <location>
        <position position="79"/>
    </location>
    <ligand>
        <name>NAD(+)</name>
        <dbReference type="ChEBI" id="CHEBI:57540"/>
    </ligand>
</feature>
<evidence type="ECO:0000256" key="1">
    <source>
        <dbReference type="ARBA" id="ARBA00022679"/>
    </source>
</evidence>
<reference evidence="7 8" key="1">
    <citation type="submission" date="2024-09" db="EMBL/GenBank/DDBJ databases">
        <authorList>
            <person name="Sun Q."/>
            <person name="Mori K."/>
        </authorList>
    </citation>
    <scope>NUCLEOTIDE SEQUENCE [LARGE SCALE GENOMIC DNA]</scope>
    <source>
        <strain evidence="7 8">CECT 8622</strain>
    </source>
</reference>
<keyword evidence="8" id="KW-1185">Reference proteome</keyword>
<dbReference type="InterPro" id="IPR016064">
    <property type="entry name" value="NAD/diacylglycerol_kinase_sf"/>
</dbReference>
<comment type="catalytic activity">
    <reaction evidence="5 6">
        <text>NAD(+) + ATP = ADP + NADP(+) + H(+)</text>
        <dbReference type="Rhea" id="RHEA:18629"/>
        <dbReference type="ChEBI" id="CHEBI:15378"/>
        <dbReference type="ChEBI" id="CHEBI:30616"/>
        <dbReference type="ChEBI" id="CHEBI:57540"/>
        <dbReference type="ChEBI" id="CHEBI:58349"/>
        <dbReference type="ChEBI" id="CHEBI:456216"/>
        <dbReference type="EC" id="2.7.1.23"/>
    </reaction>
</comment>
<keyword evidence="2 6" id="KW-0418">Kinase</keyword>
<keyword evidence="3 6" id="KW-0521">NADP</keyword>
<accession>A0ABV5F9S5</accession>
<keyword evidence="6" id="KW-0067">ATP-binding</keyword>
<dbReference type="EC" id="2.7.1.23" evidence="6"/>
<dbReference type="Gene3D" id="2.60.200.30">
    <property type="entry name" value="Probable inorganic polyphosphate/atp-NAD kinase, domain 2"/>
    <property type="match status" value="1"/>
</dbReference>
<evidence type="ECO:0000256" key="4">
    <source>
        <dbReference type="ARBA" id="ARBA00023027"/>
    </source>
</evidence>
<evidence type="ECO:0000256" key="2">
    <source>
        <dbReference type="ARBA" id="ARBA00022777"/>
    </source>
</evidence>
<dbReference type="NCBIfam" id="NF002521">
    <property type="entry name" value="PRK01911.1"/>
    <property type="match status" value="1"/>
</dbReference>
<dbReference type="Gene3D" id="3.40.50.10330">
    <property type="entry name" value="Probable inorganic polyphosphate/atp-NAD kinase, domain 1"/>
    <property type="match status" value="1"/>
</dbReference>
<feature type="binding site" evidence="6">
    <location>
        <begin position="149"/>
        <end position="150"/>
    </location>
    <ligand>
        <name>NAD(+)</name>
        <dbReference type="ChEBI" id="CHEBI:57540"/>
    </ligand>
</feature>
<comment type="caution">
    <text evidence="6">Lacks conserved residue(s) required for the propagation of feature annotation.</text>
</comment>
<feature type="binding site" evidence="6">
    <location>
        <position position="214"/>
    </location>
    <ligand>
        <name>NAD(+)</name>
        <dbReference type="ChEBI" id="CHEBI:57540"/>
    </ligand>
</feature>
<keyword evidence="1 6" id="KW-0808">Transferase</keyword>
<dbReference type="PANTHER" id="PTHR20275:SF6">
    <property type="entry name" value="NAD KINASE 2, CHLOROPLASTIC"/>
    <property type="match status" value="1"/>
</dbReference>
<dbReference type="HAMAP" id="MF_00361">
    <property type="entry name" value="NAD_kinase"/>
    <property type="match status" value="1"/>
</dbReference>
<evidence type="ECO:0000256" key="5">
    <source>
        <dbReference type="ARBA" id="ARBA00047925"/>
    </source>
</evidence>
<dbReference type="InterPro" id="IPR017437">
    <property type="entry name" value="ATP-NAD_kinase_PpnK-typ_C"/>
</dbReference>
<keyword evidence="4 6" id="KW-0520">NAD</keyword>
<comment type="subcellular location">
    <subcellularLocation>
        <location evidence="6">Cytoplasm</location>
    </subcellularLocation>
</comment>
<comment type="cofactor">
    <cofactor evidence="6">
        <name>a divalent metal cation</name>
        <dbReference type="ChEBI" id="CHEBI:60240"/>
    </cofactor>
</comment>
<evidence type="ECO:0000313" key="7">
    <source>
        <dbReference type="EMBL" id="MFB9056203.1"/>
    </source>
</evidence>
<comment type="function">
    <text evidence="6">Involved in the regulation of the intracellular balance of NAD and NADP, and is a key enzyme in the biosynthesis of NADP. Catalyzes specifically the phosphorylation on 2'-hydroxyl of the adenosine moiety of NAD to yield NADP.</text>
</comment>
<dbReference type="Pfam" id="PF20143">
    <property type="entry name" value="NAD_kinase_C"/>
    <property type="match status" value="1"/>
</dbReference>
<dbReference type="RefSeq" id="WP_379860402.1">
    <property type="nucleotide sequence ID" value="NZ_JBHMFC010000016.1"/>
</dbReference>
<comment type="similarity">
    <text evidence="6">Belongs to the NAD kinase family.</text>
</comment>
<keyword evidence="6" id="KW-0547">Nucleotide-binding</keyword>
<evidence type="ECO:0000256" key="3">
    <source>
        <dbReference type="ARBA" id="ARBA00022857"/>
    </source>
</evidence>
<proteinExistence type="inferred from homology"/>
<sequence>MKIAVFGRFYNEATINSVERLFAYLVEKNADAYIETEFFNVIKSNSPNFDKYTSFKTFDTLDKSFDFLVSIGGDGTILRAVIYIQDLGIPIIGVNTGRLGFLATIQVGQIEKAIQDIMDGHYKISERSLLSVETEPENKDIKKLNFALNEVAISRKNTTSMITVETYLDDEYLTSYWSDGLIVSTPTGSTGYSLSCGGPVITPRTNSFVLAPIAPHNLSARPLIIPDNTEIHLKVAGREENHLISLDSRITTLDNGTLIKIKKADFNIKMIELMDESFLDTLRKKLLWGEDKRN</sequence>
<dbReference type="EMBL" id="JBHMFC010000016">
    <property type="protein sequence ID" value="MFB9056203.1"/>
    <property type="molecule type" value="Genomic_DNA"/>
</dbReference>
<evidence type="ECO:0000313" key="8">
    <source>
        <dbReference type="Proteomes" id="UP001589585"/>
    </source>
</evidence>
<feature type="binding site" evidence="6">
    <location>
        <begin position="190"/>
        <end position="195"/>
    </location>
    <ligand>
        <name>NAD(+)</name>
        <dbReference type="ChEBI" id="CHEBI:57540"/>
    </ligand>
</feature>
<dbReference type="SUPFAM" id="SSF111331">
    <property type="entry name" value="NAD kinase/diacylglycerol kinase-like"/>
    <property type="match status" value="1"/>
</dbReference>
<dbReference type="GO" id="GO:0003951">
    <property type="term" value="F:NAD+ kinase activity"/>
    <property type="evidence" value="ECO:0007669"/>
    <property type="project" value="UniProtKB-EC"/>
</dbReference>
<dbReference type="InterPro" id="IPR002504">
    <property type="entry name" value="NADK"/>
</dbReference>
<feature type="binding site" evidence="6">
    <location>
        <begin position="74"/>
        <end position="75"/>
    </location>
    <ligand>
        <name>NAD(+)</name>
        <dbReference type="ChEBI" id="CHEBI:57540"/>
    </ligand>
</feature>
<organism evidence="7 8">
    <name type="scientific">Mariniflexile ostreae</name>
    <dbReference type="NCBI Taxonomy" id="1520892"/>
    <lineage>
        <taxon>Bacteria</taxon>
        <taxon>Pseudomonadati</taxon>
        <taxon>Bacteroidota</taxon>
        <taxon>Flavobacteriia</taxon>
        <taxon>Flavobacteriales</taxon>
        <taxon>Flavobacteriaceae</taxon>
        <taxon>Mariniflexile</taxon>
    </lineage>
</organism>
<dbReference type="PANTHER" id="PTHR20275">
    <property type="entry name" value="NAD KINASE"/>
    <property type="match status" value="1"/>
</dbReference>
<feature type="binding site" evidence="6">
    <location>
        <position position="179"/>
    </location>
    <ligand>
        <name>NAD(+)</name>
        <dbReference type="ChEBI" id="CHEBI:57540"/>
    </ligand>
</feature>
<dbReference type="InterPro" id="IPR017438">
    <property type="entry name" value="ATP-NAD_kinase_N"/>
</dbReference>
<evidence type="ECO:0000256" key="6">
    <source>
        <dbReference type="HAMAP-Rule" id="MF_00361"/>
    </source>
</evidence>
<gene>
    <name evidence="6" type="primary">nadK</name>
    <name evidence="7" type="ORF">ACFFU9_05550</name>
</gene>
<comment type="caution">
    <text evidence="7">The sequence shown here is derived from an EMBL/GenBank/DDBJ whole genome shotgun (WGS) entry which is preliminary data.</text>
</comment>
<name>A0ABV5F9S5_9FLAO</name>
<feature type="active site" description="Proton acceptor" evidence="6">
    <location>
        <position position="74"/>
    </location>
</feature>
<dbReference type="Pfam" id="PF01513">
    <property type="entry name" value="NAD_kinase"/>
    <property type="match status" value="1"/>
</dbReference>
<protein>
    <recommendedName>
        <fullName evidence="6">NAD kinase</fullName>
        <ecNumber evidence="6">2.7.1.23</ecNumber>
    </recommendedName>
    <alternativeName>
        <fullName evidence="6">ATP-dependent NAD kinase</fullName>
    </alternativeName>
</protein>